<dbReference type="Proteomes" id="UP000317704">
    <property type="component" value="Segment"/>
</dbReference>
<reference evidence="2 3" key="1">
    <citation type="submission" date="2019-06" db="EMBL/GenBank/DDBJ databases">
        <authorList>
            <person name="English H.B."/>
            <person name="Fox B.C."/>
            <person name="Houston B.M."/>
            <person name="Koller H.E."/>
            <person name="Salsman M.A."/>
            <person name="Teasley B.R."/>
            <person name="Vandoros E."/>
            <person name="Korey C.A."/>
            <person name="Tolsma S."/>
            <person name="Caruso S.M."/>
            <person name="Garlena R.A."/>
            <person name="Russell D.A."/>
            <person name="Pope W.H."/>
            <person name="Jacobs-Se D."/>
            <person name="Hatfull G.F."/>
        </authorList>
    </citation>
    <scope>NUCLEOTIDE SEQUENCE [LARGE SCALE GENOMIC DNA]</scope>
</reference>
<proteinExistence type="predicted"/>
<protein>
    <submittedName>
        <fullName evidence="2">Uncharacterized protein</fullName>
    </submittedName>
</protein>
<dbReference type="GeneID" id="65121630"/>
<name>A0A516KR22_9CAUD</name>
<organism evidence="2 3">
    <name type="scientific">Gordonia phage JuJu</name>
    <dbReference type="NCBI Taxonomy" id="2590929"/>
    <lineage>
        <taxon>Viruses</taxon>
        <taxon>Duplodnaviria</taxon>
        <taxon>Heunggongvirae</taxon>
        <taxon>Uroviricota</taxon>
        <taxon>Caudoviricetes</taxon>
        <taxon>Jujuvirus</taxon>
        <taxon>Jujuvirus juju</taxon>
    </lineage>
</organism>
<sequence length="107" mass="11551">MADTTFTIEEFPGVTFTVLVGSGGLPGLPSNSMRLVASVVNPWYEPEYDYGLDPNGYTELSDRWKRHTQFLEVINMGFLGPAGAPVPTEPPPPVSDPTPIAEEPTDG</sequence>
<gene>
    <name evidence="2" type="primary">30</name>
    <name evidence="2" type="ORF">SEA_JUJU_30</name>
</gene>
<feature type="region of interest" description="Disordered" evidence="1">
    <location>
        <begin position="81"/>
        <end position="107"/>
    </location>
</feature>
<evidence type="ECO:0000256" key="1">
    <source>
        <dbReference type="SAM" id="MobiDB-lite"/>
    </source>
</evidence>
<dbReference type="RefSeq" id="YP_010103731.1">
    <property type="nucleotide sequence ID" value="NC_055811.1"/>
</dbReference>
<evidence type="ECO:0000313" key="2">
    <source>
        <dbReference type="EMBL" id="QDP44146.1"/>
    </source>
</evidence>
<keyword evidence="3" id="KW-1185">Reference proteome</keyword>
<dbReference type="KEGG" id="vg:65121630"/>
<feature type="compositionally biased region" description="Pro residues" evidence="1">
    <location>
        <begin position="87"/>
        <end position="96"/>
    </location>
</feature>
<accession>A0A516KR22</accession>
<evidence type="ECO:0000313" key="3">
    <source>
        <dbReference type="Proteomes" id="UP000317704"/>
    </source>
</evidence>
<dbReference type="EMBL" id="MN062704">
    <property type="protein sequence ID" value="QDP44146.1"/>
    <property type="molecule type" value="Genomic_DNA"/>
</dbReference>